<evidence type="ECO:0000256" key="1">
    <source>
        <dbReference type="ARBA" id="ARBA00022723"/>
    </source>
</evidence>
<comment type="caution">
    <text evidence="5">The sequence shown here is derived from an EMBL/GenBank/DDBJ whole genome shotgun (WGS) entry which is preliminary data.</text>
</comment>
<gene>
    <name evidence="5" type="ORF">CAMP_LOCUS10018</name>
</gene>
<sequence>MNSIAVCSSCSQFIQTHVFTCSICADFKLCANCEILGEHSQHGLLRTVITNNINENVLNFIPVEHVERDNDRNEYESISPLNPMCSNCDRVIITHIFKCTICPNNYAICDICENQEIHPDHPLLRIVDRNNVNICELMDRDEYQAMNSSVERVQENLPPEPKITITFCRLSGPPLSLEVYPSDPISSIHPKILENLGQPLYAYRVLFNSRSIEFGNSFNDYGISEGAMICGILRMRGGGDAPEALALIKLDFGGWQQKFRHLMYRRQKIRAR</sequence>
<organism evidence="5 6">
    <name type="scientific">Caenorhabditis angaria</name>
    <dbReference type="NCBI Taxonomy" id="860376"/>
    <lineage>
        <taxon>Eukaryota</taxon>
        <taxon>Metazoa</taxon>
        <taxon>Ecdysozoa</taxon>
        <taxon>Nematoda</taxon>
        <taxon>Chromadorea</taxon>
        <taxon>Rhabditida</taxon>
        <taxon>Rhabditina</taxon>
        <taxon>Rhabditomorpha</taxon>
        <taxon>Rhabditoidea</taxon>
        <taxon>Rhabditidae</taxon>
        <taxon>Peloderinae</taxon>
        <taxon>Caenorhabditis</taxon>
    </lineage>
</organism>
<evidence type="ECO:0000256" key="3">
    <source>
        <dbReference type="ARBA" id="ARBA00022833"/>
    </source>
</evidence>
<reference evidence="5" key="1">
    <citation type="submission" date="2022-11" db="EMBL/GenBank/DDBJ databases">
        <authorList>
            <person name="Kikuchi T."/>
        </authorList>
    </citation>
    <scope>NUCLEOTIDE SEQUENCE</scope>
    <source>
        <strain evidence="5">PS1010</strain>
    </source>
</reference>
<keyword evidence="2" id="KW-0863">Zinc-finger</keyword>
<dbReference type="SMART" id="SM00291">
    <property type="entry name" value="ZnF_ZZ"/>
    <property type="match status" value="2"/>
</dbReference>
<dbReference type="GO" id="GO:0070530">
    <property type="term" value="F:K63-linked polyubiquitin modification-dependent protein binding"/>
    <property type="evidence" value="ECO:0007669"/>
    <property type="project" value="TreeGrafter"/>
</dbReference>
<dbReference type="InterPro" id="IPR043145">
    <property type="entry name" value="Znf_ZZ_sf"/>
</dbReference>
<name>A0A9P1INN1_9PELO</name>
<dbReference type="InterPro" id="IPR000626">
    <property type="entry name" value="Ubiquitin-like_dom"/>
</dbReference>
<dbReference type="GO" id="GO:0035973">
    <property type="term" value="P:aggrephagy"/>
    <property type="evidence" value="ECO:0007669"/>
    <property type="project" value="TreeGrafter"/>
</dbReference>
<dbReference type="InterPro" id="IPR052260">
    <property type="entry name" value="Autophagy_Rcpt_SigReg"/>
</dbReference>
<proteinExistence type="predicted"/>
<dbReference type="Gene3D" id="3.30.60.90">
    <property type="match status" value="2"/>
</dbReference>
<keyword evidence="6" id="KW-1185">Reference proteome</keyword>
<dbReference type="GO" id="GO:0000423">
    <property type="term" value="P:mitophagy"/>
    <property type="evidence" value="ECO:0007669"/>
    <property type="project" value="TreeGrafter"/>
</dbReference>
<feature type="domain" description="Ubiquitin-like" evidence="4">
    <location>
        <begin position="163"/>
        <end position="238"/>
    </location>
</feature>
<dbReference type="EMBL" id="CANHGI010000004">
    <property type="protein sequence ID" value="CAI5447381.1"/>
    <property type="molecule type" value="Genomic_DNA"/>
</dbReference>
<dbReference type="GO" id="GO:0007032">
    <property type="term" value="P:endosome organization"/>
    <property type="evidence" value="ECO:0007669"/>
    <property type="project" value="TreeGrafter"/>
</dbReference>
<dbReference type="PROSITE" id="PS01357">
    <property type="entry name" value="ZF_ZZ_1"/>
    <property type="match status" value="1"/>
</dbReference>
<keyword evidence="1" id="KW-0479">Metal-binding</keyword>
<dbReference type="InterPro" id="IPR000433">
    <property type="entry name" value="Znf_ZZ"/>
</dbReference>
<protein>
    <recommendedName>
        <fullName evidence="4">Ubiquitin-like domain-containing protein</fullName>
    </recommendedName>
</protein>
<dbReference type="AlphaFoldDB" id="A0A9P1INN1"/>
<dbReference type="OrthoDB" id="2122982at2759"/>
<dbReference type="GO" id="GO:0005080">
    <property type="term" value="F:protein kinase C binding"/>
    <property type="evidence" value="ECO:0007669"/>
    <property type="project" value="TreeGrafter"/>
</dbReference>
<dbReference type="SUPFAM" id="SSF57850">
    <property type="entry name" value="RING/U-box"/>
    <property type="match status" value="2"/>
</dbReference>
<accession>A0A9P1INN1</accession>
<keyword evidence="3" id="KW-0862">Zinc</keyword>
<dbReference type="Gene3D" id="3.10.20.90">
    <property type="entry name" value="Phosphatidylinositol 3-kinase Catalytic Subunit, Chain A, domain 1"/>
    <property type="match status" value="1"/>
</dbReference>
<dbReference type="GO" id="GO:0008270">
    <property type="term" value="F:zinc ion binding"/>
    <property type="evidence" value="ECO:0007669"/>
    <property type="project" value="UniProtKB-KW"/>
</dbReference>
<dbReference type="GO" id="GO:0016235">
    <property type="term" value="C:aggresome"/>
    <property type="evidence" value="ECO:0007669"/>
    <property type="project" value="TreeGrafter"/>
</dbReference>
<dbReference type="PANTHER" id="PTHR15090:SF0">
    <property type="entry name" value="SEQUESTOSOME-1"/>
    <property type="match status" value="1"/>
</dbReference>
<evidence type="ECO:0000313" key="6">
    <source>
        <dbReference type="Proteomes" id="UP001152747"/>
    </source>
</evidence>
<dbReference type="PANTHER" id="PTHR15090">
    <property type="entry name" value="SEQUESTOSOME 1-RELATED"/>
    <property type="match status" value="1"/>
</dbReference>
<dbReference type="InterPro" id="IPR029071">
    <property type="entry name" value="Ubiquitin-like_domsf"/>
</dbReference>
<dbReference type="SUPFAM" id="SSF54236">
    <property type="entry name" value="Ubiquitin-like"/>
    <property type="match status" value="1"/>
</dbReference>
<dbReference type="GO" id="GO:0044753">
    <property type="term" value="C:amphisome"/>
    <property type="evidence" value="ECO:0007669"/>
    <property type="project" value="TreeGrafter"/>
</dbReference>
<evidence type="ECO:0000256" key="2">
    <source>
        <dbReference type="ARBA" id="ARBA00022771"/>
    </source>
</evidence>
<evidence type="ECO:0000259" key="4">
    <source>
        <dbReference type="PROSITE" id="PS50053"/>
    </source>
</evidence>
<dbReference type="PROSITE" id="PS50053">
    <property type="entry name" value="UBIQUITIN_2"/>
    <property type="match status" value="1"/>
</dbReference>
<dbReference type="Proteomes" id="UP001152747">
    <property type="component" value="Unassembled WGS sequence"/>
</dbReference>
<evidence type="ECO:0000313" key="5">
    <source>
        <dbReference type="EMBL" id="CAI5447381.1"/>
    </source>
</evidence>